<protein>
    <submittedName>
        <fullName evidence="8">ATP-dependent Clp protease ATP-binding subunit ClpC</fullName>
    </submittedName>
</protein>
<accession>A0A1C3MWL2</accession>
<dbReference type="Gene3D" id="3.40.50.300">
    <property type="entry name" value="P-loop containing nucleotide triphosphate hydrolases"/>
    <property type="match status" value="2"/>
</dbReference>
<dbReference type="Gene3D" id="4.10.860.10">
    <property type="entry name" value="UVR domain"/>
    <property type="match status" value="1"/>
</dbReference>
<dbReference type="InterPro" id="IPR050130">
    <property type="entry name" value="ClpA_ClpB"/>
</dbReference>
<dbReference type="Pfam" id="PF02861">
    <property type="entry name" value="Clp_N"/>
    <property type="match status" value="1"/>
</dbReference>
<dbReference type="Pfam" id="PF00004">
    <property type="entry name" value="AAA"/>
    <property type="match status" value="1"/>
</dbReference>
<organism evidence="8 9">
    <name type="scientific">Micromonospora krabiensis</name>
    <dbReference type="NCBI Taxonomy" id="307121"/>
    <lineage>
        <taxon>Bacteria</taxon>
        <taxon>Bacillati</taxon>
        <taxon>Actinomycetota</taxon>
        <taxon>Actinomycetes</taxon>
        <taxon>Micromonosporales</taxon>
        <taxon>Micromonosporaceae</taxon>
        <taxon>Micromonospora</taxon>
    </lineage>
</organism>
<evidence type="ECO:0000256" key="3">
    <source>
        <dbReference type="ARBA" id="ARBA00022840"/>
    </source>
</evidence>
<evidence type="ECO:0000313" key="9">
    <source>
        <dbReference type="Proteomes" id="UP000199393"/>
    </source>
</evidence>
<dbReference type="FunFam" id="1.10.8.60:FF:000011">
    <property type="entry name" value="ATP-dependent Clp protease ATP-binding subunit"/>
    <property type="match status" value="1"/>
</dbReference>
<evidence type="ECO:0000256" key="1">
    <source>
        <dbReference type="ARBA" id="ARBA00022737"/>
    </source>
</evidence>
<dbReference type="FunFam" id="1.10.8.60:FF:000017">
    <property type="entry name" value="ATP-dependent chaperone ClpB"/>
    <property type="match status" value="1"/>
</dbReference>
<reference evidence="9" key="1">
    <citation type="submission" date="2016-06" db="EMBL/GenBank/DDBJ databases">
        <authorList>
            <person name="Varghese N."/>
        </authorList>
    </citation>
    <scope>NUCLEOTIDE SEQUENCE [LARGE SCALE GENOMIC DNA]</scope>
    <source>
        <strain evidence="9">DSM 45344</strain>
    </source>
</reference>
<dbReference type="CDD" id="cd19499">
    <property type="entry name" value="RecA-like_ClpB_Hsp104-like"/>
    <property type="match status" value="1"/>
</dbReference>
<evidence type="ECO:0000256" key="5">
    <source>
        <dbReference type="PROSITE-ProRule" id="PRU01251"/>
    </source>
</evidence>
<dbReference type="InterPro" id="IPR001943">
    <property type="entry name" value="UVR_dom"/>
</dbReference>
<dbReference type="InterPro" id="IPR003959">
    <property type="entry name" value="ATPase_AAA_core"/>
</dbReference>
<dbReference type="CDD" id="cd00009">
    <property type="entry name" value="AAA"/>
    <property type="match status" value="1"/>
</dbReference>
<keyword evidence="9" id="KW-1185">Reference proteome</keyword>
<dbReference type="FunFam" id="1.10.1780.10:FF:000001">
    <property type="entry name" value="ATP-dependent Clp protease ATP-binding subunit"/>
    <property type="match status" value="1"/>
</dbReference>
<dbReference type="PANTHER" id="PTHR11638">
    <property type="entry name" value="ATP-DEPENDENT CLP PROTEASE"/>
    <property type="match status" value="1"/>
</dbReference>
<dbReference type="PANTHER" id="PTHR11638:SF18">
    <property type="entry name" value="HEAT SHOCK PROTEIN 104"/>
    <property type="match status" value="1"/>
</dbReference>
<dbReference type="GO" id="GO:0016887">
    <property type="term" value="F:ATP hydrolysis activity"/>
    <property type="evidence" value="ECO:0007669"/>
    <property type="project" value="InterPro"/>
</dbReference>
<dbReference type="FunFam" id="3.40.50.300:FF:000010">
    <property type="entry name" value="Chaperone clpB 1, putative"/>
    <property type="match status" value="1"/>
</dbReference>
<dbReference type="InterPro" id="IPR004176">
    <property type="entry name" value="Clp_R_N"/>
</dbReference>
<proteinExistence type="predicted"/>
<dbReference type="SMART" id="SM01086">
    <property type="entry name" value="ClpB_D2-small"/>
    <property type="match status" value="1"/>
</dbReference>
<dbReference type="Gene3D" id="1.10.1780.10">
    <property type="entry name" value="Clp, N-terminal domain"/>
    <property type="match status" value="1"/>
</dbReference>
<dbReference type="InterPro" id="IPR019489">
    <property type="entry name" value="Clp_ATPase_C"/>
</dbReference>
<keyword evidence="8" id="KW-0645">Protease</keyword>
<gene>
    <name evidence="8" type="ORF">GA0070620_0153</name>
</gene>
<feature type="domain" description="Clp R" evidence="7">
    <location>
        <begin position="4"/>
        <end position="146"/>
    </location>
</feature>
<dbReference type="Pfam" id="PF17871">
    <property type="entry name" value="AAA_lid_9"/>
    <property type="match status" value="1"/>
</dbReference>
<dbReference type="InterPro" id="IPR003593">
    <property type="entry name" value="AAA+_ATPase"/>
</dbReference>
<keyword evidence="3 8" id="KW-0067">ATP-binding</keyword>
<dbReference type="PROSITE" id="PS50151">
    <property type="entry name" value="UVR"/>
    <property type="match status" value="1"/>
</dbReference>
<dbReference type="GO" id="GO:0005737">
    <property type="term" value="C:cytoplasm"/>
    <property type="evidence" value="ECO:0007669"/>
    <property type="project" value="TreeGrafter"/>
</dbReference>
<evidence type="ECO:0000313" key="8">
    <source>
        <dbReference type="EMBL" id="SBV24716.1"/>
    </source>
</evidence>
<dbReference type="SUPFAM" id="SSF52540">
    <property type="entry name" value="P-loop containing nucleoside triphosphate hydrolases"/>
    <property type="match status" value="2"/>
</dbReference>
<feature type="domain" description="UVR" evidence="6">
    <location>
        <begin position="424"/>
        <end position="459"/>
    </location>
</feature>
<dbReference type="InterPro" id="IPR036628">
    <property type="entry name" value="Clp_N_dom_sf"/>
</dbReference>
<dbReference type="Gene3D" id="1.10.8.60">
    <property type="match status" value="2"/>
</dbReference>
<dbReference type="GO" id="GO:0008233">
    <property type="term" value="F:peptidase activity"/>
    <property type="evidence" value="ECO:0007669"/>
    <property type="project" value="UniProtKB-KW"/>
</dbReference>
<name>A0A1C3MWL2_9ACTN</name>
<evidence type="ECO:0000259" key="6">
    <source>
        <dbReference type="PROSITE" id="PS50151"/>
    </source>
</evidence>
<dbReference type="EMBL" id="LT598496">
    <property type="protein sequence ID" value="SBV24716.1"/>
    <property type="molecule type" value="Genomic_DNA"/>
</dbReference>
<evidence type="ECO:0000259" key="7">
    <source>
        <dbReference type="PROSITE" id="PS51903"/>
    </source>
</evidence>
<sequence length="834" mass="92970">MTMFERFTDRARRVVVLAQEEARMLNHNYIGTEHILLGLIHEGEGVAAKALESLGISLEGVRQQVEEIIGQGQQAPSGHIPFTPRAKKVLELSLREALQLGHNYIGTEHILLGLIREGEGVAAQVLVKLGADLNRVRQQVIQLLSGYQGKEPAAAGAAAGEAAPSTSLVLDQFGRNLTQAAREGKLDPVIGREKEIERVMQVLSRRTKNNPVLIGEPGVGKTAVVEGLSQKIIKGEVPETLKDKQLYTLDLGALVAGSRYRGDFEERLKKVLKEIRTRGDIILFIDEIHTLVGAGAAEGAIDAASILKPMLARGELQTIGATTLDEYRKHLEKDAALERRFQPIQVGEPSLAHTIEILKGLRDRYEAHHRVSITDAALVAAATLADRYISDRFLPDKAIDLIDEAGARMRIRRMTAPPDLRDFDERIAQVRRDKESAIDAQDFERAAQLRDKEKQLLGQKAQREKEWKAGDLDVVSEVDDEQIAEVLGNWTGIPVYKLTEEETSRLLRMEDELHKRVIGQEDAVKAVSKAIRRTRAGLKDPKRPSGSFIFAGPSGVGKTELSKALAEFLFGSEDALIQLDMSEFHDRYTVSRLVGAPPGYVGYDEGGQLTEKVRRRPFSVVLFDEIEKAHPDVFNTLLQILEDGRLTDGQGRIVDFKNTVIILTTNLGTRDVAKAVSLGFQASEDSESNYDRMKQKVNDELKQHFRPEFLNRIDDTIVFHQLRQQEILSIVDIMIARIETQLKNKDMGLELTENAKKYLATKGFDPVLGARPLRRTIQRDIEDNLSERILFNELTPGQIVVVDCEGDPNNIDKSKLVFRSSTREKPAEVEVEVA</sequence>
<dbReference type="Pfam" id="PF07724">
    <property type="entry name" value="AAA_2"/>
    <property type="match status" value="1"/>
</dbReference>
<dbReference type="PRINTS" id="PR00300">
    <property type="entry name" value="CLPPROTEASEA"/>
</dbReference>
<keyword evidence="8" id="KW-0378">Hydrolase</keyword>
<dbReference type="InterPro" id="IPR018368">
    <property type="entry name" value="ClpA/B_CS1"/>
</dbReference>
<dbReference type="SUPFAM" id="SSF81923">
    <property type="entry name" value="Double Clp-N motif"/>
    <property type="match status" value="1"/>
</dbReference>
<dbReference type="SMART" id="SM00382">
    <property type="entry name" value="AAA"/>
    <property type="match status" value="2"/>
</dbReference>
<dbReference type="PROSITE" id="PS00870">
    <property type="entry name" value="CLPAB_1"/>
    <property type="match status" value="1"/>
</dbReference>
<dbReference type="AlphaFoldDB" id="A0A1C3MWL2"/>
<dbReference type="GO" id="GO:0034605">
    <property type="term" value="P:cellular response to heat"/>
    <property type="evidence" value="ECO:0007669"/>
    <property type="project" value="TreeGrafter"/>
</dbReference>
<dbReference type="GO" id="GO:0006508">
    <property type="term" value="P:proteolysis"/>
    <property type="evidence" value="ECO:0007669"/>
    <property type="project" value="UniProtKB-KW"/>
</dbReference>
<dbReference type="PATRIC" id="fig|307121.4.peg.164"/>
<dbReference type="InterPro" id="IPR041546">
    <property type="entry name" value="ClpA/ClpB_AAA_lid"/>
</dbReference>
<evidence type="ECO:0000256" key="2">
    <source>
        <dbReference type="ARBA" id="ARBA00022741"/>
    </source>
</evidence>
<keyword evidence="4" id="KW-0143">Chaperone</keyword>
<dbReference type="STRING" id="307121.GA0070620_0153"/>
<dbReference type="PROSITE" id="PS51903">
    <property type="entry name" value="CLP_R"/>
    <property type="match status" value="1"/>
</dbReference>
<evidence type="ECO:0000256" key="4">
    <source>
        <dbReference type="ARBA" id="ARBA00023186"/>
    </source>
</evidence>
<keyword evidence="2" id="KW-0547">Nucleotide-binding</keyword>
<dbReference type="FunFam" id="3.40.50.300:FF:000025">
    <property type="entry name" value="ATP-dependent Clp protease subunit"/>
    <property type="match status" value="1"/>
</dbReference>
<keyword evidence="1 5" id="KW-0677">Repeat</keyword>
<dbReference type="Proteomes" id="UP000199393">
    <property type="component" value="Chromosome I"/>
</dbReference>
<dbReference type="Pfam" id="PF10431">
    <property type="entry name" value="ClpB_D2-small"/>
    <property type="match status" value="1"/>
</dbReference>
<dbReference type="GO" id="GO:0005524">
    <property type="term" value="F:ATP binding"/>
    <property type="evidence" value="ECO:0007669"/>
    <property type="project" value="UniProtKB-KW"/>
</dbReference>
<dbReference type="InterPro" id="IPR027417">
    <property type="entry name" value="P-loop_NTPase"/>
</dbReference>
<dbReference type="InterPro" id="IPR001270">
    <property type="entry name" value="ClpA/B"/>
</dbReference>